<dbReference type="PANTHER" id="PTHR10380:SF173">
    <property type="entry name" value="CUTICULAR PROTEIN 47EF, ISOFORM C-RELATED"/>
    <property type="match status" value="1"/>
</dbReference>
<dbReference type="InterPro" id="IPR000618">
    <property type="entry name" value="Insect_cuticle"/>
</dbReference>
<evidence type="ECO:0000313" key="4">
    <source>
        <dbReference type="EMBL" id="KAK3930035.1"/>
    </source>
</evidence>
<evidence type="ECO:0000256" key="2">
    <source>
        <dbReference type="PROSITE-ProRule" id="PRU00497"/>
    </source>
</evidence>
<comment type="caution">
    <text evidence="4">The sequence shown here is derived from an EMBL/GenBank/DDBJ whole genome shotgun (WGS) entry which is preliminary data.</text>
</comment>
<dbReference type="AlphaFoldDB" id="A0AAE1LSF3"/>
<dbReference type="PROSITE" id="PS00233">
    <property type="entry name" value="CHIT_BIND_RR_1"/>
    <property type="match status" value="1"/>
</dbReference>
<proteinExistence type="predicted"/>
<dbReference type="InterPro" id="IPR031311">
    <property type="entry name" value="CHIT_BIND_RR_consensus"/>
</dbReference>
<gene>
    <name evidence="4" type="ORF">KUF71_004606</name>
</gene>
<evidence type="ECO:0000256" key="3">
    <source>
        <dbReference type="SAM" id="MobiDB-lite"/>
    </source>
</evidence>
<dbReference type="Pfam" id="PF00379">
    <property type="entry name" value="Chitin_bind_4"/>
    <property type="match status" value="1"/>
</dbReference>
<name>A0AAE1LSF3_9NEOP</name>
<organism evidence="4 5">
    <name type="scientific">Frankliniella fusca</name>
    <dbReference type="NCBI Taxonomy" id="407009"/>
    <lineage>
        <taxon>Eukaryota</taxon>
        <taxon>Metazoa</taxon>
        <taxon>Ecdysozoa</taxon>
        <taxon>Arthropoda</taxon>
        <taxon>Hexapoda</taxon>
        <taxon>Insecta</taxon>
        <taxon>Pterygota</taxon>
        <taxon>Neoptera</taxon>
        <taxon>Paraneoptera</taxon>
        <taxon>Thysanoptera</taxon>
        <taxon>Terebrantia</taxon>
        <taxon>Thripoidea</taxon>
        <taxon>Thripidae</taxon>
        <taxon>Frankliniella</taxon>
    </lineage>
</organism>
<dbReference type="GO" id="GO:0062129">
    <property type="term" value="C:chitin-based extracellular matrix"/>
    <property type="evidence" value="ECO:0007669"/>
    <property type="project" value="TreeGrafter"/>
</dbReference>
<dbReference type="Proteomes" id="UP001219518">
    <property type="component" value="Unassembled WGS sequence"/>
</dbReference>
<dbReference type="PANTHER" id="PTHR10380">
    <property type="entry name" value="CUTICLE PROTEIN"/>
    <property type="match status" value="1"/>
</dbReference>
<accession>A0AAE1LSF3</accession>
<reference evidence="4" key="1">
    <citation type="submission" date="2021-07" db="EMBL/GenBank/DDBJ databases">
        <authorList>
            <person name="Catto M.A."/>
            <person name="Jacobson A."/>
            <person name="Kennedy G."/>
            <person name="Labadie P."/>
            <person name="Hunt B.G."/>
            <person name="Srinivasan R."/>
        </authorList>
    </citation>
    <scope>NUCLEOTIDE SEQUENCE</scope>
    <source>
        <strain evidence="4">PL_HMW_Pooled</strain>
        <tissue evidence="4">Head</tissue>
    </source>
</reference>
<sequence>MSVGGKSRIRPSASPACPVRSYETGNGIKADESGKVNNAGQENEAIAVQGSYSYIGDDGQTYSVQYTADENGFQPQGAHLPTAPPLPAELQKAIDEHLAILATAAPAEEEASSAPDQRFLIQHPHQHQHHF</sequence>
<dbReference type="InterPro" id="IPR050468">
    <property type="entry name" value="Cuticle_Struct_Prot"/>
</dbReference>
<dbReference type="EMBL" id="JAHWGI010001409">
    <property type="protein sequence ID" value="KAK3930035.1"/>
    <property type="molecule type" value="Genomic_DNA"/>
</dbReference>
<evidence type="ECO:0000313" key="5">
    <source>
        <dbReference type="Proteomes" id="UP001219518"/>
    </source>
</evidence>
<dbReference type="PROSITE" id="PS51155">
    <property type="entry name" value="CHIT_BIND_RR_2"/>
    <property type="match status" value="1"/>
</dbReference>
<keyword evidence="1 2" id="KW-0193">Cuticle</keyword>
<evidence type="ECO:0000256" key="1">
    <source>
        <dbReference type="ARBA" id="ARBA00022460"/>
    </source>
</evidence>
<dbReference type="PRINTS" id="PR00947">
    <property type="entry name" value="CUTICLE"/>
</dbReference>
<reference evidence="4" key="2">
    <citation type="journal article" date="2023" name="BMC Genomics">
        <title>Pest status, molecular evolution, and epigenetic factors derived from the genome assembly of Frankliniella fusca, a thysanopteran phytovirus vector.</title>
        <authorList>
            <person name="Catto M.A."/>
            <person name="Labadie P.E."/>
            <person name="Jacobson A.L."/>
            <person name="Kennedy G.G."/>
            <person name="Srinivasan R."/>
            <person name="Hunt B.G."/>
        </authorList>
    </citation>
    <scope>NUCLEOTIDE SEQUENCE</scope>
    <source>
        <strain evidence="4">PL_HMW_Pooled</strain>
    </source>
</reference>
<dbReference type="GO" id="GO:0008010">
    <property type="term" value="F:structural constituent of chitin-based larval cuticle"/>
    <property type="evidence" value="ECO:0007669"/>
    <property type="project" value="TreeGrafter"/>
</dbReference>
<feature type="region of interest" description="Disordered" evidence="3">
    <location>
        <begin position="1"/>
        <end position="36"/>
    </location>
</feature>
<keyword evidence="5" id="KW-1185">Reference proteome</keyword>
<protein>
    <submittedName>
        <fullName evidence="4">Larval cuticle protein 65Ag2</fullName>
    </submittedName>
</protein>